<accession>A0A9N9WMZ9</accession>
<reference evidence="7" key="1">
    <citation type="submission" date="2022-01" db="EMBL/GenBank/DDBJ databases">
        <authorList>
            <person name="King R."/>
        </authorList>
    </citation>
    <scope>NUCLEOTIDE SEQUENCE</scope>
</reference>
<keyword evidence="2 5" id="KW-0812">Transmembrane</keyword>
<feature type="transmembrane region" description="Helical" evidence="6">
    <location>
        <begin position="97"/>
        <end position="117"/>
    </location>
</feature>
<comment type="subcellular location">
    <subcellularLocation>
        <location evidence="1 5">Membrane</location>
        <topology evidence="1 5">Multi-pass membrane protein</topology>
    </subcellularLocation>
</comment>
<proteinExistence type="predicted"/>
<feature type="transmembrane region" description="Helical" evidence="6">
    <location>
        <begin position="178"/>
        <end position="201"/>
    </location>
</feature>
<gene>
    <name evidence="7" type="ORF">CHIRRI_LOCUS2538</name>
</gene>
<evidence type="ECO:0000256" key="4">
    <source>
        <dbReference type="ARBA" id="ARBA00023136"/>
    </source>
</evidence>
<dbReference type="Proteomes" id="UP001153620">
    <property type="component" value="Chromosome 1"/>
</dbReference>
<evidence type="ECO:0000256" key="2">
    <source>
        <dbReference type="ARBA" id="ARBA00022692"/>
    </source>
</evidence>
<keyword evidence="4 5" id="KW-0472">Membrane</keyword>
<dbReference type="AlphaFoldDB" id="A0A9N9WMZ9"/>
<feature type="transmembrane region" description="Helical" evidence="6">
    <location>
        <begin position="6"/>
        <end position="23"/>
    </location>
</feature>
<dbReference type="PIRSF" id="PIRSF023381">
    <property type="entry name" value="MannP-dilichol_defect-1p"/>
    <property type="match status" value="1"/>
</dbReference>
<evidence type="ECO:0000256" key="1">
    <source>
        <dbReference type="ARBA" id="ARBA00004141"/>
    </source>
</evidence>
<evidence type="ECO:0000256" key="3">
    <source>
        <dbReference type="ARBA" id="ARBA00022989"/>
    </source>
</evidence>
<feature type="transmembrane region" description="Helical" evidence="6">
    <location>
        <begin position="44"/>
        <end position="60"/>
    </location>
</feature>
<dbReference type="EMBL" id="OU895877">
    <property type="protein sequence ID" value="CAG9799573.1"/>
    <property type="molecule type" value="Genomic_DNA"/>
</dbReference>
<dbReference type="OrthoDB" id="271506at2759"/>
<protein>
    <recommendedName>
        <fullName evidence="5">Solute carrier family 66 member 3</fullName>
    </recommendedName>
</protein>
<organism evidence="7 8">
    <name type="scientific">Chironomus riparius</name>
    <dbReference type="NCBI Taxonomy" id="315576"/>
    <lineage>
        <taxon>Eukaryota</taxon>
        <taxon>Metazoa</taxon>
        <taxon>Ecdysozoa</taxon>
        <taxon>Arthropoda</taxon>
        <taxon>Hexapoda</taxon>
        <taxon>Insecta</taxon>
        <taxon>Pterygota</taxon>
        <taxon>Neoptera</taxon>
        <taxon>Endopterygota</taxon>
        <taxon>Diptera</taxon>
        <taxon>Nematocera</taxon>
        <taxon>Chironomoidea</taxon>
        <taxon>Chironomidae</taxon>
        <taxon>Chironominae</taxon>
        <taxon>Chironomus</taxon>
    </lineage>
</organism>
<sequence>MTDIWTLIGDILSFVTIASCLISKVPQIMTIYQQKSTAGLSMKGLVIETVSYTISTLYNFTNGYRILNYFEYIILLTQNYMLIVIVLFYRKQLNQKFIGAAVLYALVASLFSMYILPKSILTFLIPGTLPMSATSKILQLLEILRTKDSSSISAITWFISAFTNATRIYTIFLDSADIMLLTNFIVSTGLSSAVLAAVMYYKKPKGKEE</sequence>
<dbReference type="GO" id="GO:0016020">
    <property type="term" value="C:membrane"/>
    <property type="evidence" value="ECO:0007669"/>
    <property type="project" value="UniProtKB-SubCell"/>
</dbReference>
<dbReference type="PANTHER" id="PTHR12226:SF3">
    <property type="entry name" value="SOLUTE CARRIER FAMILY 66 MEMBER 3"/>
    <property type="match status" value="1"/>
</dbReference>
<dbReference type="InterPro" id="IPR016817">
    <property type="entry name" value="MannP-dilichol_defect-1"/>
</dbReference>
<dbReference type="InterPro" id="IPR006603">
    <property type="entry name" value="PQ-loop_rpt"/>
</dbReference>
<feature type="transmembrane region" description="Helical" evidence="6">
    <location>
        <begin position="72"/>
        <end position="90"/>
    </location>
</feature>
<name>A0A9N9WMZ9_9DIPT</name>
<evidence type="ECO:0000256" key="5">
    <source>
        <dbReference type="PIRNR" id="PIRNR023381"/>
    </source>
</evidence>
<evidence type="ECO:0000313" key="8">
    <source>
        <dbReference type="Proteomes" id="UP001153620"/>
    </source>
</evidence>
<evidence type="ECO:0000256" key="6">
    <source>
        <dbReference type="SAM" id="Phobius"/>
    </source>
</evidence>
<dbReference type="Pfam" id="PF04193">
    <property type="entry name" value="PQ-loop"/>
    <property type="match status" value="1"/>
</dbReference>
<keyword evidence="3 5" id="KW-1133">Transmembrane helix</keyword>
<reference evidence="7" key="2">
    <citation type="submission" date="2022-10" db="EMBL/GenBank/DDBJ databases">
        <authorList>
            <consortium name="ENA_rothamsted_submissions"/>
            <consortium name="culmorum"/>
            <person name="King R."/>
        </authorList>
    </citation>
    <scope>NUCLEOTIDE SEQUENCE</scope>
</reference>
<dbReference type="PANTHER" id="PTHR12226">
    <property type="entry name" value="MANNOSE-P-DOLICHOL UTILIZATION DEFECT 1 LEC35 -RELATED"/>
    <property type="match status" value="1"/>
</dbReference>
<evidence type="ECO:0000313" key="7">
    <source>
        <dbReference type="EMBL" id="CAG9799573.1"/>
    </source>
</evidence>
<dbReference type="SMART" id="SM00679">
    <property type="entry name" value="CTNS"/>
    <property type="match status" value="2"/>
</dbReference>
<dbReference type="Gene3D" id="1.20.1280.290">
    <property type="match status" value="2"/>
</dbReference>
<keyword evidence="8" id="KW-1185">Reference proteome</keyword>